<evidence type="ECO:0000256" key="6">
    <source>
        <dbReference type="ARBA" id="ARBA00023316"/>
    </source>
</evidence>
<reference evidence="8 9" key="1">
    <citation type="journal article" date="2017" name="Water Res.">
        <title>Comammox in drinking water systems.</title>
        <authorList>
            <person name="Wang Y."/>
            <person name="Ma L."/>
            <person name="Mao Y."/>
            <person name="Jiang X."/>
            <person name="Xia Y."/>
            <person name="Yu K."/>
            <person name="Li B."/>
            <person name="Zhang T."/>
        </authorList>
    </citation>
    <scope>NUCLEOTIDE SEQUENCE [LARGE SCALE GENOMIC DNA]</scope>
    <source>
        <strain evidence="8">SG_bin8</strain>
    </source>
</reference>
<keyword evidence="3 7" id="KW-0133">Cell shape</keyword>
<evidence type="ECO:0000256" key="5">
    <source>
        <dbReference type="ARBA" id="ARBA00023235"/>
    </source>
</evidence>
<comment type="similarity">
    <text evidence="7">Belongs to the aspartate/glutamate racemases family.</text>
</comment>
<protein>
    <recommendedName>
        <fullName evidence="2 7">Glutamate racemase</fullName>
        <ecNumber evidence="2 7">5.1.1.3</ecNumber>
    </recommendedName>
</protein>
<gene>
    <name evidence="7" type="primary">murI</name>
    <name evidence="8" type="ORF">A4S15_04765</name>
</gene>
<feature type="binding site" evidence="7">
    <location>
        <begin position="11"/>
        <end position="12"/>
    </location>
    <ligand>
        <name>substrate</name>
    </ligand>
</feature>
<evidence type="ECO:0000256" key="4">
    <source>
        <dbReference type="ARBA" id="ARBA00022984"/>
    </source>
</evidence>
<dbReference type="PANTHER" id="PTHR21198:SF2">
    <property type="entry name" value="GLUTAMATE RACEMASE"/>
    <property type="match status" value="1"/>
</dbReference>
<dbReference type="Pfam" id="PF01177">
    <property type="entry name" value="Asp_Glu_race"/>
    <property type="match status" value="1"/>
</dbReference>
<dbReference type="GO" id="GO:0008360">
    <property type="term" value="P:regulation of cell shape"/>
    <property type="evidence" value="ECO:0007669"/>
    <property type="project" value="UniProtKB-KW"/>
</dbReference>
<name>A0A1W9I2C8_9HYPH</name>
<comment type="function">
    <text evidence="7">Provides the (R)-glutamate required for cell wall biosynthesis.</text>
</comment>
<feature type="active site" description="Proton donor/acceptor" evidence="7">
    <location>
        <position position="75"/>
    </location>
</feature>
<keyword evidence="4 7" id="KW-0573">Peptidoglycan synthesis</keyword>
<keyword evidence="6 7" id="KW-0961">Cell wall biogenesis/degradation</keyword>
<dbReference type="STRING" id="1827387.A4S15_04765"/>
<sequence>MRQRPVIVIFDSGFGGLSVLGAVRAARPDCDFIYCADDAAFPYGRLSEEAMTARVLTVFDRLVAEFAPDLAVIACNTASTIALSALRASFELPFVGTVPAVKPAAEASQSRVIAVLATAATVRREYTRALIERFASHCHVELVGSVHLAELAEAKLRGESVADGAILAEIAPCFVEVEGRRTDQLVLGCTHYPLLADHIARLAPWPVALVDPAPAIARRVDALLARGGSAGPPAVPQLDGIAVFTGRVAEGDAEKLVLKAYGVGGFTLMHLPL</sequence>
<evidence type="ECO:0000313" key="9">
    <source>
        <dbReference type="Proteomes" id="UP000192872"/>
    </source>
</evidence>
<dbReference type="NCBIfam" id="TIGR00067">
    <property type="entry name" value="glut_race"/>
    <property type="match status" value="1"/>
</dbReference>
<dbReference type="PANTHER" id="PTHR21198">
    <property type="entry name" value="GLUTAMATE RACEMASE"/>
    <property type="match status" value="1"/>
</dbReference>
<dbReference type="GO" id="GO:0008881">
    <property type="term" value="F:glutamate racemase activity"/>
    <property type="evidence" value="ECO:0007669"/>
    <property type="project" value="UniProtKB-UniRule"/>
</dbReference>
<dbReference type="RefSeq" id="WP_376802693.1">
    <property type="nucleotide sequence ID" value="NZ_DBNB01000014.1"/>
</dbReference>
<dbReference type="GO" id="GO:0071555">
    <property type="term" value="P:cell wall organization"/>
    <property type="evidence" value="ECO:0007669"/>
    <property type="project" value="UniProtKB-KW"/>
</dbReference>
<dbReference type="HAMAP" id="MF_00258">
    <property type="entry name" value="Glu_racemase"/>
    <property type="match status" value="1"/>
</dbReference>
<keyword evidence="5 7" id="KW-0413">Isomerase</keyword>
<feature type="binding site" evidence="7">
    <location>
        <begin position="76"/>
        <end position="77"/>
    </location>
    <ligand>
        <name>substrate</name>
    </ligand>
</feature>
<accession>A0A1W9I2C8</accession>
<dbReference type="InterPro" id="IPR033134">
    <property type="entry name" value="Asp/Glu_racemase_AS_2"/>
</dbReference>
<dbReference type="EMBL" id="LWDL01000008">
    <property type="protein sequence ID" value="OQW53564.1"/>
    <property type="molecule type" value="Genomic_DNA"/>
</dbReference>
<dbReference type="InterPro" id="IPR004391">
    <property type="entry name" value="Glu_race"/>
</dbReference>
<feature type="binding site" evidence="7">
    <location>
        <begin position="190"/>
        <end position="191"/>
    </location>
    <ligand>
        <name>substrate</name>
    </ligand>
</feature>
<dbReference type="SUPFAM" id="SSF53681">
    <property type="entry name" value="Aspartate/glutamate racemase"/>
    <property type="match status" value="2"/>
</dbReference>
<dbReference type="InterPro" id="IPR001920">
    <property type="entry name" value="Asp/Glu_race"/>
</dbReference>
<dbReference type="InterPro" id="IPR018187">
    <property type="entry name" value="Asp/Glu_racemase_AS_1"/>
</dbReference>
<feature type="active site" description="Proton donor/acceptor" evidence="7">
    <location>
        <position position="189"/>
    </location>
</feature>
<proteinExistence type="inferred from homology"/>
<organism evidence="8 9">
    <name type="scientific">Candidatus Raskinella chloraquaticus</name>
    <dbReference type="NCBI Taxonomy" id="1951219"/>
    <lineage>
        <taxon>Bacteria</taxon>
        <taxon>Pseudomonadati</taxon>
        <taxon>Pseudomonadota</taxon>
        <taxon>Alphaproteobacteria</taxon>
        <taxon>Hyphomicrobiales</taxon>
        <taxon>Phreatobacteraceae</taxon>
        <taxon>Candidatus Raskinella</taxon>
    </lineage>
</organism>
<dbReference type="EC" id="5.1.1.3" evidence="2 7"/>
<feature type="binding site" evidence="7">
    <location>
        <begin position="43"/>
        <end position="44"/>
    </location>
    <ligand>
        <name>substrate</name>
    </ligand>
</feature>
<dbReference type="PROSITE" id="PS00923">
    <property type="entry name" value="ASP_GLU_RACEMASE_1"/>
    <property type="match status" value="1"/>
</dbReference>
<dbReference type="InterPro" id="IPR015942">
    <property type="entry name" value="Asp/Glu/hydantoin_racemase"/>
</dbReference>
<comment type="caution">
    <text evidence="8">The sequence shown here is derived from an EMBL/GenBank/DDBJ whole genome shotgun (WGS) entry which is preliminary data.</text>
</comment>
<evidence type="ECO:0000256" key="3">
    <source>
        <dbReference type="ARBA" id="ARBA00022960"/>
    </source>
</evidence>
<comment type="pathway">
    <text evidence="7">Cell wall biogenesis; peptidoglycan biosynthesis.</text>
</comment>
<dbReference type="Gene3D" id="3.40.50.1860">
    <property type="match status" value="2"/>
</dbReference>
<evidence type="ECO:0000256" key="7">
    <source>
        <dbReference type="HAMAP-Rule" id="MF_00258"/>
    </source>
</evidence>
<dbReference type="UniPathway" id="UPA00219"/>
<evidence type="ECO:0000313" key="8">
    <source>
        <dbReference type="EMBL" id="OQW53564.1"/>
    </source>
</evidence>
<dbReference type="FunFam" id="3.40.50.1860:FF:000001">
    <property type="entry name" value="Glutamate racemase"/>
    <property type="match status" value="1"/>
</dbReference>
<evidence type="ECO:0000256" key="1">
    <source>
        <dbReference type="ARBA" id="ARBA00001602"/>
    </source>
</evidence>
<dbReference type="PROSITE" id="PS00924">
    <property type="entry name" value="ASP_GLU_RACEMASE_2"/>
    <property type="match status" value="1"/>
</dbReference>
<dbReference type="GO" id="GO:0009252">
    <property type="term" value="P:peptidoglycan biosynthetic process"/>
    <property type="evidence" value="ECO:0007669"/>
    <property type="project" value="UniProtKB-UniRule"/>
</dbReference>
<comment type="catalytic activity">
    <reaction evidence="1 7">
        <text>L-glutamate = D-glutamate</text>
        <dbReference type="Rhea" id="RHEA:12813"/>
        <dbReference type="ChEBI" id="CHEBI:29985"/>
        <dbReference type="ChEBI" id="CHEBI:29986"/>
        <dbReference type="EC" id="5.1.1.3"/>
    </reaction>
</comment>
<evidence type="ECO:0000256" key="2">
    <source>
        <dbReference type="ARBA" id="ARBA00013090"/>
    </source>
</evidence>
<dbReference type="Proteomes" id="UP000192872">
    <property type="component" value="Unassembled WGS sequence"/>
</dbReference>
<dbReference type="AlphaFoldDB" id="A0A1W9I2C8"/>